<sequence length="111" mass="12365">MAIRQILFKRVSSKSVQNLLSYISRSPFCKGTVIRIYLVLPTPFVIHLRLSLHYVLGDPYLVQPSVLTCMLSVDRLARIYKCCLQVPRSATLSLSVSHTVGDTDRGNLGAS</sequence>
<evidence type="ECO:0000313" key="2">
    <source>
        <dbReference type="Proteomes" id="UP000784294"/>
    </source>
</evidence>
<organism evidence="1 2">
    <name type="scientific">Protopolystoma xenopodis</name>
    <dbReference type="NCBI Taxonomy" id="117903"/>
    <lineage>
        <taxon>Eukaryota</taxon>
        <taxon>Metazoa</taxon>
        <taxon>Spiralia</taxon>
        <taxon>Lophotrochozoa</taxon>
        <taxon>Platyhelminthes</taxon>
        <taxon>Monogenea</taxon>
        <taxon>Polyopisthocotylea</taxon>
        <taxon>Polystomatidea</taxon>
        <taxon>Polystomatidae</taxon>
        <taxon>Protopolystoma</taxon>
    </lineage>
</organism>
<protein>
    <submittedName>
        <fullName evidence="1">Uncharacterized protein</fullName>
    </submittedName>
</protein>
<reference evidence="1" key="1">
    <citation type="submission" date="2018-11" db="EMBL/GenBank/DDBJ databases">
        <authorList>
            <consortium name="Pathogen Informatics"/>
        </authorList>
    </citation>
    <scope>NUCLEOTIDE SEQUENCE</scope>
</reference>
<proteinExistence type="predicted"/>
<dbReference type="AlphaFoldDB" id="A0A3S5AMC6"/>
<comment type="caution">
    <text evidence="1">The sequence shown here is derived from an EMBL/GenBank/DDBJ whole genome shotgun (WGS) entry which is preliminary data.</text>
</comment>
<accession>A0A3S5AMC6</accession>
<dbReference type="EMBL" id="CAAALY010245059">
    <property type="protein sequence ID" value="VEL33034.1"/>
    <property type="molecule type" value="Genomic_DNA"/>
</dbReference>
<dbReference type="Proteomes" id="UP000784294">
    <property type="component" value="Unassembled WGS sequence"/>
</dbReference>
<evidence type="ECO:0000313" key="1">
    <source>
        <dbReference type="EMBL" id="VEL33034.1"/>
    </source>
</evidence>
<keyword evidence="2" id="KW-1185">Reference proteome</keyword>
<gene>
    <name evidence="1" type="ORF">PXEA_LOCUS26474</name>
</gene>
<name>A0A3S5AMC6_9PLAT</name>